<feature type="domain" description="PLAT" evidence="5">
    <location>
        <begin position="293"/>
        <end position="327"/>
    </location>
</feature>
<evidence type="ECO:0000256" key="4">
    <source>
        <dbReference type="ARBA" id="ARBA00023136"/>
    </source>
</evidence>
<dbReference type="Pfam" id="PF25917">
    <property type="entry name" value="BSH_RND"/>
    <property type="match status" value="1"/>
</dbReference>
<name>A0A2W7NBS3_9RHOB</name>
<evidence type="ECO:0000259" key="5">
    <source>
        <dbReference type="PROSITE" id="PS50095"/>
    </source>
</evidence>
<dbReference type="EMBL" id="QKZL01000005">
    <property type="protein sequence ID" value="PZX17073.1"/>
    <property type="molecule type" value="Genomic_DNA"/>
</dbReference>
<dbReference type="Pfam" id="PF25963">
    <property type="entry name" value="Beta-barrel_AAEA"/>
    <property type="match status" value="1"/>
</dbReference>
<dbReference type="Gene3D" id="1.10.287.470">
    <property type="entry name" value="Helix hairpin bin"/>
    <property type="match status" value="1"/>
</dbReference>
<dbReference type="RefSeq" id="WP_111536849.1">
    <property type="nucleotide sequence ID" value="NZ_QKZL01000005.1"/>
</dbReference>
<reference evidence="6 7" key="1">
    <citation type="submission" date="2018-06" db="EMBL/GenBank/DDBJ databases">
        <title>Genomic Encyclopedia of Archaeal and Bacterial Type Strains, Phase II (KMG-II): from individual species to whole genera.</title>
        <authorList>
            <person name="Goeker M."/>
        </authorList>
    </citation>
    <scope>NUCLEOTIDE SEQUENCE [LARGE SCALE GENOMIC DNA]</scope>
    <source>
        <strain evidence="6 7">DSM 22009</strain>
    </source>
</reference>
<dbReference type="InterPro" id="IPR050739">
    <property type="entry name" value="MFP"/>
</dbReference>
<keyword evidence="2" id="KW-0812">Transmembrane</keyword>
<evidence type="ECO:0000256" key="1">
    <source>
        <dbReference type="ARBA" id="ARBA00004167"/>
    </source>
</evidence>
<organism evidence="6 7">
    <name type="scientific">Palleronia aestuarii</name>
    <dbReference type="NCBI Taxonomy" id="568105"/>
    <lineage>
        <taxon>Bacteria</taxon>
        <taxon>Pseudomonadati</taxon>
        <taxon>Pseudomonadota</taxon>
        <taxon>Alphaproteobacteria</taxon>
        <taxon>Rhodobacterales</taxon>
        <taxon>Roseobacteraceae</taxon>
        <taxon>Palleronia</taxon>
    </lineage>
</organism>
<dbReference type="OrthoDB" id="9811754at2"/>
<keyword evidence="3" id="KW-1133">Transmembrane helix</keyword>
<dbReference type="PROSITE" id="PS50095">
    <property type="entry name" value="PLAT"/>
    <property type="match status" value="1"/>
</dbReference>
<gene>
    <name evidence="6" type="ORF">LX81_01704</name>
</gene>
<keyword evidence="7" id="KW-1185">Reference proteome</keyword>
<comment type="caution">
    <text evidence="6">The sequence shown here is derived from an EMBL/GenBank/DDBJ whole genome shotgun (WGS) entry which is preliminary data.</text>
</comment>
<evidence type="ECO:0000256" key="2">
    <source>
        <dbReference type="ARBA" id="ARBA00022692"/>
    </source>
</evidence>
<dbReference type="Gene3D" id="2.40.30.170">
    <property type="match status" value="1"/>
</dbReference>
<dbReference type="PANTHER" id="PTHR30386:SF26">
    <property type="entry name" value="TRANSPORT PROTEIN COMB"/>
    <property type="match status" value="1"/>
</dbReference>
<dbReference type="AlphaFoldDB" id="A0A2W7NBS3"/>
<dbReference type="GO" id="GO:0055085">
    <property type="term" value="P:transmembrane transport"/>
    <property type="evidence" value="ECO:0007669"/>
    <property type="project" value="InterPro"/>
</dbReference>
<comment type="subcellular location">
    <subcellularLocation>
        <location evidence="1">Membrane</location>
        <topology evidence="1">Single-pass membrane protein</topology>
    </subcellularLocation>
</comment>
<dbReference type="InterPro" id="IPR058625">
    <property type="entry name" value="MdtA-like_BSH"/>
</dbReference>
<dbReference type="SUPFAM" id="SSF111369">
    <property type="entry name" value="HlyD-like secretion proteins"/>
    <property type="match status" value="2"/>
</dbReference>
<dbReference type="Proteomes" id="UP000248916">
    <property type="component" value="Unassembled WGS sequence"/>
</dbReference>
<evidence type="ECO:0000313" key="6">
    <source>
        <dbReference type="EMBL" id="PZX17073.1"/>
    </source>
</evidence>
<keyword evidence="4" id="KW-0472">Membrane</keyword>
<evidence type="ECO:0000313" key="7">
    <source>
        <dbReference type="Proteomes" id="UP000248916"/>
    </source>
</evidence>
<dbReference type="GO" id="GO:0016020">
    <property type="term" value="C:membrane"/>
    <property type="evidence" value="ECO:0007669"/>
    <property type="project" value="UniProtKB-SubCell"/>
</dbReference>
<dbReference type="Gene3D" id="2.40.50.100">
    <property type="match status" value="1"/>
</dbReference>
<proteinExistence type="predicted"/>
<accession>A0A2W7NBS3</accession>
<dbReference type="PANTHER" id="PTHR30386">
    <property type="entry name" value="MEMBRANE FUSION SUBUNIT OF EMRAB-TOLC MULTIDRUG EFFLUX PUMP"/>
    <property type="match status" value="1"/>
</dbReference>
<protein>
    <submittedName>
        <fullName evidence="6">Membrane fusion protein (Multidrug efflux system)</fullName>
    </submittedName>
</protein>
<dbReference type="InterPro" id="IPR058634">
    <property type="entry name" value="AaeA-lik-b-barrel"/>
</dbReference>
<evidence type="ECO:0000256" key="3">
    <source>
        <dbReference type="ARBA" id="ARBA00022989"/>
    </source>
</evidence>
<dbReference type="InterPro" id="IPR001024">
    <property type="entry name" value="PLAT/LH2_dom"/>
</dbReference>
<sequence length="327" mass="34133">MSKAKLLLIFLLLVSIAGGLWWYWRHEALYPSTDDAYVQANVVTIVPEVSGRVTEVAVQENQRVAAGDLLFRVDPATFQDAVDEARAAVDAATASGESYASQVETAKAALASARSAQETADAQLSRSQALAEDGTITQAALEQDRSAAAQAAAGVSSARSQLAGAEAAVTANADDLATAQAQLRTAETTLARAEVTAPVDGWIANLSLREGAVVSAYTPLFSIVDAGEWWVEANFRETDLDRVRPGMPARVEVDMIPGTSFTGSVGSIGRGSGATFSLLPAENASGNWVRVTQRFPVRITLDDTGADLRAGASASVTVDTTGAESGQ</sequence>